<dbReference type="EMBL" id="PRLG01000020">
    <property type="protein sequence ID" value="PYY28331.1"/>
    <property type="molecule type" value="Genomic_DNA"/>
</dbReference>
<proteinExistence type="predicted"/>
<sequence>MTNFNQMDMEYKLDYLSDLLADQILKSGDTYTSLTSAQQESVKVGFHSDLANENIEVTTELIEAVKVEFSSSPMADMLIEYIETNAVEVTAAQQEVMDVLKVGRKVSIVKLSEFGFPQLIHTVIESIKVDRYAQYNNALYITHKPKRKRNTWTDVILPYQHVTVYDGWIDFDIDSASKVTLRSNERVTVKQSKYGSFDPRFIQDIQSILSVTPLISINSRKEAITC</sequence>
<protein>
    <submittedName>
        <fullName evidence="1">Uncharacterized protein</fullName>
    </submittedName>
</protein>
<organism evidence="1 2">
    <name type="scientific">Paenibacillus illinoisensis</name>
    <dbReference type="NCBI Taxonomy" id="59845"/>
    <lineage>
        <taxon>Bacteria</taxon>
        <taxon>Bacillati</taxon>
        <taxon>Bacillota</taxon>
        <taxon>Bacilli</taxon>
        <taxon>Bacillales</taxon>
        <taxon>Paenibacillaceae</taxon>
        <taxon>Paenibacillus</taxon>
    </lineage>
</organism>
<gene>
    <name evidence="1" type="ORF">PIL02S_03482</name>
</gene>
<evidence type="ECO:0000313" key="1">
    <source>
        <dbReference type="EMBL" id="PYY28331.1"/>
    </source>
</evidence>
<dbReference type="OrthoDB" id="2618460at2"/>
<name>A0A2W0CXF8_9BACL</name>
<dbReference type="Proteomes" id="UP000247459">
    <property type="component" value="Unassembled WGS sequence"/>
</dbReference>
<dbReference type="RefSeq" id="WP_110820975.1">
    <property type="nucleotide sequence ID" value="NZ_PRLG01000020.1"/>
</dbReference>
<comment type="caution">
    <text evidence="1">The sequence shown here is derived from an EMBL/GenBank/DDBJ whole genome shotgun (WGS) entry which is preliminary data.</text>
</comment>
<reference evidence="1 2" key="1">
    <citation type="submission" date="2018-01" db="EMBL/GenBank/DDBJ databases">
        <title>Genome sequence of the PGP bacterium Paenibacillus illinoisensis E3.</title>
        <authorList>
            <person name="Rolli E."/>
            <person name="Marasco R."/>
            <person name="Bessem C."/>
            <person name="Michoud G."/>
            <person name="Gaiarsa S."/>
            <person name="Borin S."/>
            <person name="Daffonchio D."/>
        </authorList>
    </citation>
    <scope>NUCLEOTIDE SEQUENCE [LARGE SCALE GENOMIC DNA]</scope>
    <source>
        <strain evidence="1 2">E3</strain>
    </source>
</reference>
<evidence type="ECO:0000313" key="2">
    <source>
        <dbReference type="Proteomes" id="UP000247459"/>
    </source>
</evidence>
<accession>A0A2W0CXF8</accession>
<dbReference type="AlphaFoldDB" id="A0A2W0CXF8"/>